<dbReference type="eggNOG" id="COG1262">
    <property type="taxonomic scope" value="Bacteria"/>
</dbReference>
<keyword evidence="2" id="KW-1185">Reference proteome</keyword>
<dbReference type="InterPro" id="IPR010836">
    <property type="entry name" value="SapC"/>
</dbReference>
<dbReference type="HOGENOM" id="CLU_074824_1_1_5"/>
<dbReference type="AlphaFoldDB" id="A3V9L8"/>
<proteinExistence type="predicted"/>
<reference evidence="1 2" key="1">
    <citation type="journal article" date="2010" name="J. Bacteriol.">
        <title>Genome sequences of Pelagibaca bermudensis HTCC2601T and Maritimibacter alkaliphilus HTCC2654T, the type strains of two marine Roseobacter genera.</title>
        <authorList>
            <person name="Thrash J.C."/>
            <person name="Cho J.C."/>
            <person name="Ferriera S."/>
            <person name="Johnson J."/>
            <person name="Vergin K.L."/>
            <person name="Giovannoni S.J."/>
        </authorList>
    </citation>
    <scope>NUCLEOTIDE SEQUENCE [LARGE SCALE GENOMIC DNA]</scope>
    <source>
        <strain evidence="1 2">HTCC2654</strain>
    </source>
</reference>
<dbReference type="Pfam" id="PF07277">
    <property type="entry name" value="SapC"/>
    <property type="match status" value="1"/>
</dbReference>
<dbReference type="Proteomes" id="UP000002931">
    <property type="component" value="Unassembled WGS sequence"/>
</dbReference>
<evidence type="ECO:0000313" key="2">
    <source>
        <dbReference type="Proteomes" id="UP000002931"/>
    </source>
</evidence>
<comment type="caution">
    <text evidence="1">The sequence shown here is derived from an EMBL/GenBank/DDBJ whole genome shotgun (WGS) entry which is preliminary data.</text>
</comment>
<dbReference type="RefSeq" id="WP_008334328.1">
    <property type="nucleotide sequence ID" value="NZ_CH902578.1"/>
</dbReference>
<organism evidence="1 2">
    <name type="scientific">Maritimibacter alkaliphilus HTCC2654</name>
    <dbReference type="NCBI Taxonomy" id="314271"/>
    <lineage>
        <taxon>Bacteria</taxon>
        <taxon>Pseudomonadati</taxon>
        <taxon>Pseudomonadota</taxon>
        <taxon>Alphaproteobacteria</taxon>
        <taxon>Rhodobacterales</taxon>
        <taxon>Roseobacteraceae</taxon>
        <taxon>Maritimibacter</taxon>
    </lineage>
</organism>
<accession>A3V9L8</accession>
<dbReference type="STRING" id="314271.RB2654_18538"/>
<name>A3V9L8_9RHOB</name>
<dbReference type="OrthoDB" id="9806524at2"/>
<sequence length="238" mass="26014">MFYKKVEALSTVNHRKFQISPEAEPFGFAREAQLIPAVFDEFTVAAHDLPIVFVPTGTGYTPVFLCGLTTGHNQFVDADGRWNRRYLPAYLRRYPFILGEQDGADPIICVDAEFPGFAETDGGTALFDEDGKQTDFMGRVVTLVTEYAASAKRTEAALAVLNELALFQTITIEAKDANGKVTTSLQGFAVINEQALSALPDEAFLRLRAAGILPAIYAHLMSVSLTRVLKDESEAQAA</sequence>
<protein>
    <submittedName>
        <fullName evidence="1">SapC-related protein</fullName>
    </submittedName>
</protein>
<gene>
    <name evidence="1" type="ORF">RB2654_18538</name>
</gene>
<evidence type="ECO:0000313" key="1">
    <source>
        <dbReference type="EMBL" id="EAQ14609.1"/>
    </source>
</evidence>
<dbReference type="EMBL" id="AAMT01000001">
    <property type="protein sequence ID" value="EAQ14609.1"/>
    <property type="molecule type" value="Genomic_DNA"/>
</dbReference>